<evidence type="ECO:0000256" key="13">
    <source>
        <dbReference type="ARBA" id="ARBA00049201"/>
    </source>
</evidence>
<keyword evidence="5" id="KW-0328">Glycosyltransferase</keyword>
<protein>
    <recommendedName>
        <fullName evidence="11">Lipopolysaccharide heptosyltransferase 1</fullName>
        <ecNumber evidence="10">2.4.99.23</ecNumber>
    </recommendedName>
    <alternativeName>
        <fullName evidence="12">ADP-heptose:lipopolysaccharide heptosyltransferase I</fullName>
    </alternativeName>
</protein>
<dbReference type="RefSeq" id="WP_331282543.1">
    <property type="nucleotide sequence ID" value="NZ_JAJOHW010000060.1"/>
</dbReference>
<evidence type="ECO:0000256" key="4">
    <source>
        <dbReference type="ARBA" id="ARBA00022519"/>
    </source>
</evidence>
<evidence type="ECO:0000256" key="12">
    <source>
        <dbReference type="ARBA" id="ARBA00044330"/>
    </source>
</evidence>
<comment type="pathway">
    <text evidence="2">Bacterial outer membrane biogenesis; LPS core biosynthesis.</text>
</comment>
<dbReference type="NCBIfam" id="TIGR02193">
    <property type="entry name" value="heptsyl_trn_I"/>
    <property type="match status" value="1"/>
</dbReference>
<evidence type="ECO:0000313" key="15">
    <source>
        <dbReference type="Proteomes" id="UP001595999"/>
    </source>
</evidence>
<evidence type="ECO:0000256" key="8">
    <source>
        <dbReference type="ARBA" id="ARBA00023136"/>
    </source>
</evidence>
<dbReference type="PANTHER" id="PTHR30160:SF19">
    <property type="entry name" value="LIPOPOLYSACCHARIDE HEPTOSYLTRANSFERASE 1"/>
    <property type="match status" value="1"/>
</dbReference>
<comment type="subcellular location">
    <subcellularLocation>
        <location evidence="1">Cell inner membrane</location>
        <topology evidence="1">Peripheral membrane protein</topology>
        <orientation evidence="1">Cytoplasmic side</orientation>
    </subcellularLocation>
</comment>
<keyword evidence="6" id="KW-0808">Transferase</keyword>
<dbReference type="Proteomes" id="UP001595999">
    <property type="component" value="Unassembled WGS sequence"/>
</dbReference>
<keyword evidence="7" id="KW-0448">Lipopolysaccharide biosynthesis</keyword>
<keyword evidence="15" id="KW-1185">Reference proteome</keyword>
<keyword evidence="4" id="KW-0997">Cell inner membrane</keyword>
<organism evidence="14 15">
    <name type="scientific">Chromobacterium aquaticum</name>
    <dbReference type="NCBI Taxonomy" id="467180"/>
    <lineage>
        <taxon>Bacteria</taxon>
        <taxon>Pseudomonadati</taxon>
        <taxon>Pseudomonadota</taxon>
        <taxon>Betaproteobacteria</taxon>
        <taxon>Neisseriales</taxon>
        <taxon>Chromobacteriaceae</taxon>
        <taxon>Chromobacterium</taxon>
    </lineage>
</organism>
<evidence type="ECO:0000256" key="3">
    <source>
        <dbReference type="ARBA" id="ARBA00022475"/>
    </source>
</evidence>
<evidence type="ECO:0000256" key="2">
    <source>
        <dbReference type="ARBA" id="ARBA00004713"/>
    </source>
</evidence>
<dbReference type="EMBL" id="JBHSEK010000003">
    <property type="protein sequence ID" value="MFC4489161.1"/>
    <property type="molecule type" value="Genomic_DNA"/>
</dbReference>
<dbReference type="InterPro" id="IPR011908">
    <property type="entry name" value="LipoPS_heptosylTferase-I"/>
</dbReference>
<sequence>MMNVLIVRTSSMGDLIHTWPAISELKAHYPNFRVSWLAEEAFADIARLHPAVDRVIALNWRRWRKRWWLPSTWREIRELRRQLRETHWELVVDSQGLLKSALPARWAKAPLTGYAWGSARESLASLFYDKRHKVSWALSAIERNRLLFARVFGYEPQGEPRFGVPAGARPGWVLSGRYAVLLHATSKASKEWPESHWVELGKRLSLQHDLVMVLPWGNPRERERAERLAAQMPAAVVAPKMSLAEAAGLIGHANAVIGVDTGLTHLANALNVPLVAIYTDTHPAATGVVETPWATNLGDIGQCPSVDAVLQALFARKDWT</sequence>
<dbReference type="EC" id="2.4.99.23" evidence="10"/>
<dbReference type="Pfam" id="PF01075">
    <property type="entry name" value="Glyco_transf_9"/>
    <property type="match status" value="1"/>
</dbReference>
<dbReference type="Gene3D" id="3.40.50.2000">
    <property type="entry name" value="Glycogen Phosphorylase B"/>
    <property type="match status" value="2"/>
</dbReference>
<dbReference type="InterPro" id="IPR051199">
    <property type="entry name" value="LPS_LOS_Heptosyltrfase"/>
</dbReference>
<dbReference type="SUPFAM" id="SSF53756">
    <property type="entry name" value="UDP-Glycosyltransferase/glycogen phosphorylase"/>
    <property type="match status" value="1"/>
</dbReference>
<accession>A0ABV8ZUM2</accession>
<reference evidence="15" key="1">
    <citation type="journal article" date="2019" name="Int. J. Syst. Evol. Microbiol.">
        <title>The Global Catalogue of Microorganisms (GCM) 10K type strain sequencing project: providing services to taxonomists for standard genome sequencing and annotation.</title>
        <authorList>
            <consortium name="The Broad Institute Genomics Platform"/>
            <consortium name="The Broad Institute Genome Sequencing Center for Infectious Disease"/>
            <person name="Wu L."/>
            <person name="Ma J."/>
        </authorList>
    </citation>
    <scope>NUCLEOTIDE SEQUENCE [LARGE SCALE GENOMIC DNA]</scope>
    <source>
        <strain evidence="15">CGMCC 4.7608</strain>
    </source>
</reference>
<dbReference type="InterPro" id="IPR002201">
    <property type="entry name" value="Glyco_trans_9"/>
</dbReference>
<comment type="catalytic activity">
    <reaction evidence="13">
        <text>an alpha-Kdo-(2-&gt;4)-alpha-Kdo-(2-&gt;6)-lipid A + ADP-L-glycero-beta-D-manno-heptose = an L-alpha-D-Hep-(1-&gt;5)-[alpha-Kdo-(2-&gt;4)]-alpha-Kdo-(2-&gt;6)-lipid A + ADP + H(+)</text>
        <dbReference type="Rhea" id="RHEA:74067"/>
        <dbReference type="ChEBI" id="CHEBI:15378"/>
        <dbReference type="ChEBI" id="CHEBI:61506"/>
        <dbReference type="ChEBI" id="CHEBI:176431"/>
        <dbReference type="ChEBI" id="CHEBI:193068"/>
        <dbReference type="ChEBI" id="CHEBI:456216"/>
        <dbReference type="EC" id="2.4.99.23"/>
    </reaction>
</comment>
<dbReference type="CDD" id="cd03789">
    <property type="entry name" value="GT9_LPS_heptosyltransferase"/>
    <property type="match status" value="1"/>
</dbReference>
<evidence type="ECO:0000256" key="7">
    <source>
        <dbReference type="ARBA" id="ARBA00022985"/>
    </source>
</evidence>
<evidence type="ECO:0000256" key="6">
    <source>
        <dbReference type="ARBA" id="ARBA00022679"/>
    </source>
</evidence>
<evidence type="ECO:0000256" key="9">
    <source>
        <dbReference type="ARBA" id="ARBA00043995"/>
    </source>
</evidence>
<proteinExistence type="inferred from homology"/>
<name>A0ABV8ZUM2_9NEIS</name>
<evidence type="ECO:0000313" key="14">
    <source>
        <dbReference type="EMBL" id="MFC4489161.1"/>
    </source>
</evidence>
<gene>
    <name evidence="14" type="primary">waaC</name>
    <name evidence="14" type="ORF">ACFO0R_05985</name>
</gene>
<keyword evidence="8" id="KW-0472">Membrane</keyword>
<comment type="caution">
    <text evidence="14">The sequence shown here is derived from an EMBL/GenBank/DDBJ whole genome shotgun (WGS) entry which is preliminary data.</text>
</comment>
<evidence type="ECO:0000256" key="10">
    <source>
        <dbReference type="ARBA" id="ARBA00044041"/>
    </source>
</evidence>
<comment type="similarity">
    <text evidence="9">Belongs to the glycosyltransferase 9 family.</text>
</comment>
<dbReference type="PANTHER" id="PTHR30160">
    <property type="entry name" value="TETRAACYLDISACCHARIDE 4'-KINASE-RELATED"/>
    <property type="match status" value="1"/>
</dbReference>
<evidence type="ECO:0000256" key="1">
    <source>
        <dbReference type="ARBA" id="ARBA00004515"/>
    </source>
</evidence>
<evidence type="ECO:0000256" key="5">
    <source>
        <dbReference type="ARBA" id="ARBA00022676"/>
    </source>
</evidence>
<evidence type="ECO:0000256" key="11">
    <source>
        <dbReference type="ARBA" id="ARBA00044190"/>
    </source>
</evidence>
<keyword evidence="3" id="KW-1003">Cell membrane</keyword>